<evidence type="ECO:0000313" key="5">
    <source>
        <dbReference type="EMBL" id="SDW90138.1"/>
    </source>
</evidence>
<protein>
    <submittedName>
        <fullName evidence="5">Ureidoglycolate lyase</fullName>
    </submittedName>
</protein>
<dbReference type="EMBL" id="FNMZ01000002">
    <property type="protein sequence ID" value="SDW90138.1"/>
    <property type="molecule type" value="Genomic_DNA"/>
</dbReference>
<comment type="subunit">
    <text evidence="1">Homodimer.</text>
</comment>
<evidence type="ECO:0000256" key="2">
    <source>
        <dbReference type="ARBA" id="ARBA00022631"/>
    </source>
</evidence>
<dbReference type="GO" id="GO:0004848">
    <property type="term" value="F:ureidoglycolate hydrolase activity"/>
    <property type="evidence" value="ECO:0007669"/>
    <property type="project" value="InterPro"/>
</dbReference>
<gene>
    <name evidence="5" type="ORF">SAMN05444336_102677</name>
</gene>
<dbReference type="Pfam" id="PF04115">
    <property type="entry name" value="Ureidogly_lyase"/>
    <property type="match status" value="1"/>
</dbReference>
<dbReference type="GO" id="GO:0006144">
    <property type="term" value="P:purine nucleobase metabolic process"/>
    <property type="evidence" value="ECO:0007669"/>
    <property type="project" value="UniProtKB-KW"/>
</dbReference>
<evidence type="ECO:0000256" key="1">
    <source>
        <dbReference type="ARBA" id="ARBA00011738"/>
    </source>
</evidence>
<dbReference type="PANTHER" id="PTHR21221:SF1">
    <property type="entry name" value="UREIDOGLYCOLATE LYASE"/>
    <property type="match status" value="1"/>
</dbReference>
<accession>A0A1H2XBL8</accession>
<dbReference type="InterPro" id="IPR024060">
    <property type="entry name" value="Ureidoglycolate_lyase_dom_sf"/>
</dbReference>
<reference evidence="5 6" key="1">
    <citation type="submission" date="2016-10" db="EMBL/GenBank/DDBJ databases">
        <authorList>
            <person name="de Groot N.N."/>
        </authorList>
    </citation>
    <scope>NUCLEOTIDE SEQUENCE [LARGE SCALE GENOMIC DNA]</scope>
    <source>
        <strain evidence="5 6">DSM 17890</strain>
    </source>
</reference>
<comment type="catalytic activity">
    <reaction evidence="4">
        <text>(S)-ureidoglycolate = urea + glyoxylate</text>
        <dbReference type="Rhea" id="RHEA:11304"/>
        <dbReference type="ChEBI" id="CHEBI:16199"/>
        <dbReference type="ChEBI" id="CHEBI:36655"/>
        <dbReference type="ChEBI" id="CHEBI:57296"/>
        <dbReference type="EC" id="4.3.2.3"/>
    </reaction>
</comment>
<dbReference type="PIRSF" id="PIRSF017306">
    <property type="entry name" value="Ureidogly_hydro"/>
    <property type="match status" value="1"/>
</dbReference>
<dbReference type="AlphaFoldDB" id="A0A1H2XBL8"/>
<dbReference type="Gene3D" id="2.60.120.480">
    <property type="entry name" value="Ureidoglycolate hydrolase"/>
    <property type="match status" value="1"/>
</dbReference>
<dbReference type="GO" id="GO:0000256">
    <property type="term" value="P:allantoin catabolic process"/>
    <property type="evidence" value="ECO:0007669"/>
    <property type="project" value="InterPro"/>
</dbReference>
<evidence type="ECO:0000256" key="3">
    <source>
        <dbReference type="ARBA" id="ARBA00023239"/>
    </source>
</evidence>
<dbReference type="GO" id="GO:0050385">
    <property type="term" value="F:ureidoglycolate lyase activity"/>
    <property type="evidence" value="ECO:0007669"/>
    <property type="project" value="UniProtKB-EC"/>
</dbReference>
<dbReference type="SUPFAM" id="SSF51182">
    <property type="entry name" value="RmlC-like cupins"/>
    <property type="match status" value="1"/>
</dbReference>
<keyword evidence="2" id="KW-0659">Purine metabolism</keyword>
<dbReference type="Proteomes" id="UP000199118">
    <property type="component" value="Unassembled WGS sequence"/>
</dbReference>
<evidence type="ECO:0000256" key="4">
    <source>
        <dbReference type="ARBA" id="ARBA00047684"/>
    </source>
</evidence>
<proteinExistence type="predicted"/>
<dbReference type="RefSeq" id="WP_092680885.1">
    <property type="nucleotide sequence ID" value="NZ_FNMZ01000002.1"/>
</dbReference>
<dbReference type="CDD" id="cd20298">
    <property type="entry name" value="cupin_UAH"/>
    <property type="match status" value="1"/>
</dbReference>
<keyword evidence="3 5" id="KW-0456">Lyase</keyword>
<sequence>MRTLVPTPLTAEGFAPFGSVIEADPASAVGINAGFTTRFHGLAEIDVEGAAPILSIFRGRPRPLVIDMLERHPQGSQAFFPLGGHPWLVVCAEAPGEALHAFLCRGDQGAQIGRGIWHFPLLTLASQDFLVADRAAPEANVEIAALSDPAELVI</sequence>
<dbReference type="OrthoDB" id="9804602at2"/>
<organism evidence="5 6">
    <name type="scientific">Albimonas donghaensis</name>
    <dbReference type="NCBI Taxonomy" id="356660"/>
    <lineage>
        <taxon>Bacteria</taxon>
        <taxon>Pseudomonadati</taxon>
        <taxon>Pseudomonadota</taxon>
        <taxon>Alphaproteobacteria</taxon>
        <taxon>Rhodobacterales</taxon>
        <taxon>Paracoccaceae</taxon>
        <taxon>Albimonas</taxon>
    </lineage>
</organism>
<dbReference type="InterPro" id="IPR011051">
    <property type="entry name" value="RmlC_Cupin_sf"/>
</dbReference>
<dbReference type="InterPro" id="IPR047233">
    <property type="entry name" value="UAH_cupin"/>
</dbReference>
<dbReference type="STRING" id="356660.SAMN05444336_102677"/>
<keyword evidence="6" id="KW-1185">Reference proteome</keyword>
<dbReference type="InterPro" id="IPR007247">
    <property type="entry name" value="Ureidogly_lyase"/>
</dbReference>
<dbReference type="PANTHER" id="PTHR21221">
    <property type="entry name" value="UREIDOGLYCOLATE HYDROLASE"/>
    <property type="match status" value="1"/>
</dbReference>
<name>A0A1H2XBL8_9RHOB</name>
<evidence type="ECO:0000313" key="6">
    <source>
        <dbReference type="Proteomes" id="UP000199118"/>
    </source>
</evidence>